<organism evidence="2 3">
    <name type="scientific">Mucilaginibacter arboris</name>
    <dbReference type="NCBI Taxonomy" id="2682090"/>
    <lineage>
        <taxon>Bacteria</taxon>
        <taxon>Pseudomonadati</taxon>
        <taxon>Bacteroidota</taxon>
        <taxon>Sphingobacteriia</taxon>
        <taxon>Sphingobacteriales</taxon>
        <taxon>Sphingobacteriaceae</taxon>
        <taxon>Mucilaginibacter</taxon>
    </lineage>
</organism>
<evidence type="ECO:0000256" key="1">
    <source>
        <dbReference type="SAM" id="SignalP"/>
    </source>
</evidence>
<evidence type="ECO:0000313" key="2">
    <source>
        <dbReference type="EMBL" id="MVN23322.1"/>
    </source>
</evidence>
<proteinExistence type="predicted"/>
<reference evidence="2 3" key="1">
    <citation type="submission" date="2019-12" db="EMBL/GenBank/DDBJ databases">
        <title>Mucilaginibacter sp. HMF7410 genome sequencing and assembly.</title>
        <authorList>
            <person name="Kang H."/>
            <person name="Cha I."/>
            <person name="Kim H."/>
            <person name="Joh K."/>
        </authorList>
    </citation>
    <scope>NUCLEOTIDE SEQUENCE [LARGE SCALE GENOMIC DNA]</scope>
    <source>
        <strain evidence="2 3">HMF7410</strain>
    </source>
</reference>
<feature type="chain" id="PRO_5029823763" evidence="1">
    <location>
        <begin position="21"/>
        <end position="181"/>
    </location>
</feature>
<dbReference type="EMBL" id="WPIK01000022">
    <property type="protein sequence ID" value="MVN23322.1"/>
    <property type="molecule type" value="Genomic_DNA"/>
</dbReference>
<keyword evidence="3" id="KW-1185">Reference proteome</keyword>
<sequence length="181" mass="20579">MKLFFLTFLFLFLAAVSSFAIFNQKTDVTEIRKQMLRAINSSKVTDSLYINLKPISKKTPLVTAYIGALEALKAKNSWNPYNKIKYLNLSGKTVQQAVNASPNDMEIRFVRFSIQSNLPHFLGLNKDLEADKTQIIQQLKQKHYGTADKVFVQNIIKFMINSKQCTAQEIGILNEQSAVLK</sequence>
<evidence type="ECO:0000313" key="3">
    <source>
        <dbReference type="Proteomes" id="UP000462014"/>
    </source>
</evidence>
<protein>
    <submittedName>
        <fullName evidence="2">Uncharacterized protein</fullName>
    </submittedName>
</protein>
<accession>A0A7K1T166</accession>
<dbReference type="Proteomes" id="UP000462014">
    <property type="component" value="Unassembled WGS sequence"/>
</dbReference>
<comment type="caution">
    <text evidence="2">The sequence shown here is derived from an EMBL/GenBank/DDBJ whole genome shotgun (WGS) entry which is preliminary data.</text>
</comment>
<dbReference type="AlphaFoldDB" id="A0A7K1T166"/>
<feature type="signal peptide" evidence="1">
    <location>
        <begin position="1"/>
        <end position="20"/>
    </location>
</feature>
<gene>
    <name evidence="2" type="ORF">GO621_17500</name>
</gene>
<dbReference type="RefSeq" id="WP_157569449.1">
    <property type="nucleotide sequence ID" value="NZ_WPIK01000022.1"/>
</dbReference>
<keyword evidence="1" id="KW-0732">Signal</keyword>
<name>A0A7K1T166_9SPHI</name>